<dbReference type="InterPro" id="IPR015904">
    <property type="entry name" value="Sulphide_quinone_reductase"/>
</dbReference>
<dbReference type="EC" id="1.8.5.8" evidence="14"/>
<keyword evidence="19" id="KW-1185">Reference proteome</keyword>
<dbReference type="Pfam" id="PF07992">
    <property type="entry name" value="Pyr_redox_2"/>
    <property type="match status" value="1"/>
</dbReference>
<keyword evidence="4" id="KW-0874">Quinone</keyword>
<dbReference type="AlphaFoldDB" id="A0A8K0D5Q5"/>
<dbReference type="PANTHER" id="PTHR10632:SF2">
    <property type="entry name" value="SULFIDE:QUINONE OXIDOREDUCTASE, MITOCHONDRIAL"/>
    <property type="match status" value="1"/>
</dbReference>
<name>A0A8K0D5Q5_IGNLU</name>
<dbReference type="PANTHER" id="PTHR10632">
    <property type="entry name" value="SULFIDE:QUINONE OXIDOREDUCTASE"/>
    <property type="match status" value="1"/>
</dbReference>
<dbReference type="GO" id="GO:0071949">
    <property type="term" value="F:FAD binding"/>
    <property type="evidence" value="ECO:0007669"/>
    <property type="project" value="TreeGrafter"/>
</dbReference>
<evidence type="ECO:0000256" key="5">
    <source>
        <dbReference type="ARBA" id="ARBA00022827"/>
    </source>
</evidence>
<comment type="catalytic activity">
    <reaction evidence="11">
        <text>a quinone + hydrogen sulfide + glutathione + H(+) = S-sulfanylglutathione + a quinol</text>
        <dbReference type="Rhea" id="RHEA:55156"/>
        <dbReference type="ChEBI" id="CHEBI:15378"/>
        <dbReference type="ChEBI" id="CHEBI:24646"/>
        <dbReference type="ChEBI" id="CHEBI:29919"/>
        <dbReference type="ChEBI" id="CHEBI:57925"/>
        <dbReference type="ChEBI" id="CHEBI:58905"/>
        <dbReference type="ChEBI" id="CHEBI:132124"/>
        <dbReference type="EC" id="1.8.5.8"/>
    </reaction>
    <physiologicalReaction direction="left-to-right" evidence="11">
        <dbReference type="Rhea" id="RHEA:55157"/>
    </physiologicalReaction>
</comment>
<dbReference type="InterPro" id="IPR023753">
    <property type="entry name" value="FAD/NAD-binding_dom"/>
</dbReference>
<feature type="domain" description="FAD/NAD(P)-binding" evidence="17">
    <location>
        <begin position="34"/>
        <end position="146"/>
    </location>
</feature>
<dbReference type="SUPFAM" id="SSF51905">
    <property type="entry name" value="FAD/NAD(P)-binding domain"/>
    <property type="match status" value="2"/>
</dbReference>
<comment type="cofactor">
    <cofactor evidence="1">
        <name>FAD</name>
        <dbReference type="ChEBI" id="CHEBI:57692"/>
    </cofactor>
</comment>
<keyword evidence="5" id="KW-0274">FAD</keyword>
<dbReference type="GO" id="GO:0106436">
    <property type="term" value="F:glutathione-dependent sulfide quinone oxidoreductase activity"/>
    <property type="evidence" value="ECO:0007669"/>
    <property type="project" value="UniProtKB-EC"/>
</dbReference>
<keyword evidence="6" id="KW-0809">Transit peptide</keyword>
<dbReference type="FunFam" id="3.50.50.60:FF:000034">
    <property type="entry name" value="sulfide:quinone oxidoreductase, mitochondrial"/>
    <property type="match status" value="1"/>
</dbReference>
<evidence type="ECO:0000313" key="18">
    <source>
        <dbReference type="EMBL" id="KAF2899724.1"/>
    </source>
</evidence>
<evidence type="ECO:0000256" key="2">
    <source>
        <dbReference type="ARBA" id="ARBA00004173"/>
    </source>
</evidence>
<evidence type="ECO:0000256" key="12">
    <source>
        <dbReference type="ARBA" id="ARBA00059167"/>
    </source>
</evidence>
<dbReference type="EMBL" id="VTPC01002663">
    <property type="protein sequence ID" value="KAF2899724.1"/>
    <property type="molecule type" value="Genomic_DNA"/>
</dbReference>
<evidence type="ECO:0000256" key="15">
    <source>
        <dbReference type="ARBA" id="ARBA00070160"/>
    </source>
</evidence>
<evidence type="ECO:0000259" key="17">
    <source>
        <dbReference type="Pfam" id="PF07992"/>
    </source>
</evidence>
<accession>A0A8K0D5Q5</accession>
<evidence type="ECO:0000256" key="16">
    <source>
        <dbReference type="ARBA" id="ARBA00082958"/>
    </source>
</evidence>
<comment type="function">
    <text evidence="12">Catalyzes the oxidation of hydrogen sulfide with the help of a quinone, such as ubiquinone-10, giving rise to thiosulfate and ultimately to sulfane (molecular sulfur) atoms. Requires an additional electron acceptor; can use sulfite, sulfide or cyanide (in vitro). It is believed the in vivo electron acceptor is glutathione.</text>
</comment>
<proteinExistence type="inferred from homology"/>
<comment type="catalytic activity">
    <reaction evidence="10">
        <text>ubiquinone-10 + hydrogen sulfide + glutathione + H(+) = S-sulfanylglutathione + ubiquinol-10</text>
        <dbReference type="Rhea" id="RHEA:62608"/>
        <dbReference type="ChEBI" id="CHEBI:15378"/>
        <dbReference type="ChEBI" id="CHEBI:29919"/>
        <dbReference type="ChEBI" id="CHEBI:46245"/>
        <dbReference type="ChEBI" id="CHEBI:57925"/>
        <dbReference type="ChEBI" id="CHEBI:58905"/>
        <dbReference type="ChEBI" id="CHEBI:64183"/>
    </reaction>
    <physiologicalReaction direction="left-to-right" evidence="10">
        <dbReference type="Rhea" id="RHEA:62609"/>
    </physiologicalReaction>
</comment>
<dbReference type="PRINTS" id="PR00368">
    <property type="entry name" value="FADPNR"/>
</dbReference>
<keyword evidence="7" id="KW-0560">Oxidoreductase</keyword>
<evidence type="ECO:0000256" key="6">
    <source>
        <dbReference type="ARBA" id="ARBA00022946"/>
    </source>
</evidence>
<protein>
    <recommendedName>
        <fullName evidence="15">Sulfide:quinone oxidoreductase, mitochondrial</fullName>
        <ecNumber evidence="14">1.8.5.8</ecNumber>
    </recommendedName>
    <alternativeName>
        <fullName evidence="16">Sulfide quinone oxidoreductase</fullName>
    </alternativeName>
</protein>
<organism evidence="18 19">
    <name type="scientific">Ignelater luminosus</name>
    <name type="common">Cucubano</name>
    <name type="synonym">Pyrophorus luminosus</name>
    <dbReference type="NCBI Taxonomy" id="2038154"/>
    <lineage>
        <taxon>Eukaryota</taxon>
        <taxon>Metazoa</taxon>
        <taxon>Ecdysozoa</taxon>
        <taxon>Arthropoda</taxon>
        <taxon>Hexapoda</taxon>
        <taxon>Insecta</taxon>
        <taxon>Pterygota</taxon>
        <taxon>Neoptera</taxon>
        <taxon>Endopterygota</taxon>
        <taxon>Coleoptera</taxon>
        <taxon>Polyphaga</taxon>
        <taxon>Elateriformia</taxon>
        <taxon>Elateroidea</taxon>
        <taxon>Elateridae</taxon>
        <taxon>Agrypninae</taxon>
        <taxon>Pyrophorini</taxon>
        <taxon>Ignelater</taxon>
    </lineage>
</organism>
<evidence type="ECO:0000256" key="7">
    <source>
        <dbReference type="ARBA" id="ARBA00023002"/>
    </source>
</evidence>
<evidence type="ECO:0000256" key="3">
    <source>
        <dbReference type="ARBA" id="ARBA00022630"/>
    </source>
</evidence>
<dbReference type="OrthoDB" id="5376590at2759"/>
<keyword evidence="8" id="KW-0496">Mitochondrion</keyword>
<dbReference type="GO" id="GO:0048038">
    <property type="term" value="F:quinone binding"/>
    <property type="evidence" value="ECO:0007669"/>
    <property type="project" value="UniProtKB-KW"/>
</dbReference>
<comment type="catalytic activity">
    <reaction evidence="9">
        <text>ubiquinone-10 + hydrogen sulfide + sulfite + 2 H(+) = ubiquinol-10 + thiosulfate</text>
        <dbReference type="Rhea" id="RHEA:38359"/>
        <dbReference type="ChEBI" id="CHEBI:15378"/>
        <dbReference type="ChEBI" id="CHEBI:17359"/>
        <dbReference type="ChEBI" id="CHEBI:29919"/>
        <dbReference type="ChEBI" id="CHEBI:33542"/>
        <dbReference type="ChEBI" id="CHEBI:46245"/>
        <dbReference type="ChEBI" id="CHEBI:64183"/>
    </reaction>
    <physiologicalReaction direction="left-to-right" evidence="9">
        <dbReference type="Rhea" id="RHEA:38360"/>
    </physiologicalReaction>
</comment>
<comment type="similarity">
    <text evidence="13">Belongs to the SQRD family.</text>
</comment>
<evidence type="ECO:0000256" key="8">
    <source>
        <dbReference type="ARBA" id="ARBA00023128"/>
    </source>
</evidence>
<dbReference type="GO" id="GO:0070224">
    <property type="term" value="F:sulfide:quinone oxidoreductase activity"/>
    <property type="evidence" value="ECO:0007669"/>
    <property type="project" value="TreeGrafter"/>
</dbReference>
<dbReference type="Proteomes" id="UP000801492">
    <property type="component" value="Unassembled WGS sequence"/>
</dbReference>
<evidence type="ECO:0000313" key="19">
    <source>
        <dbReference type="Proteomes" id="UP000801492"/>
    </source>
</evidence>
<evidence type="ECO:0000256" key="4">
    <source>
        <dbReference type="ARBA" id="ARBA00022719"/>
    </source>
</evidence>
<evidence type="ECO:0000256" key="11">
    <source>
        <dbReference type="ARBA" id="ARBA00052986"/>
    </source>
</evidence>
<evidence type="ECO:0000256" key="10">
    <source>
        <dbReference type="ARBA" id="ARBA00052810"/>
    </source>
</evidence>
<evidence type="ECO:0000256" key="13">
    <source>
        <dbReference type="ARBA" id="ARBA00060891"/>
    </source>
</evidence>
<dbReference type="InterPro" id="IPR036188">
    <property type="entry name" value="FAD/NAD-bd_sf"/>
</dbReference>
<evidence type="ECO:0000256" key="1">
    <source>
        <dbReference type="ARBA" id="ARBA00001974"/>
    </source>
</evidence>
<evidence type="ECO:0000256" key="9">
    <source>
        <dbReference type="ARBA" id="ARBA00051038"/>
    </source>
</evidence>
<comment type="caution">
    <text evidence="18">The sequence shown here is derived from an EMBL/GenBank/DDBJ whole genome shotgun (WGS) entry which is preliminary data.</text>
</comment>
<reference evidence="18" key="1">
    <citation type="submission" date="2019-08" db="EMBL/GenBank/DDBJ databases">
        <title>The genome of the North American firefly Photinus pyralis.</title>
        <authorList>
            <consortium name="Photinus pyralis genome working group"/>
            <person name="Fallon T.R."/>
            <person name="Sander Lower S.E."/>
            <person name="Weng J.-K."/>
        </authorList>
    </citation>
    <scope>NUCLEOTIDE SEQUENCE</scope>
    <source>
        <strain evidence="18">TRF0915ILg1</strain>
        <tissue evidence="18">Whole body</tissue>
    </source>
</reference>
<dbReference type="Gene3D" id="3.50.50.60">
    <property type="entry name" value="FAD/NAD(P)-binding domain"/>
    <property type="match status" value="2"/>
</dbReference>
<dbReference type="GO" id="GO:0005739">
    <property type="term" value="C:mitochondrion"/>
    <property type="evidence" value="ECO:0007669"/>
    <property type="project" value="UniProtKB-SubCell"/>
</dbReference>
<gene>
    <name evidence="18" type="ORF">ILUMI_06450</name>
</gene>
<dbReference type="GO" id="GO:0070221">
    <property type="term" value="P:sulfide oxidation, using sulfide:quinone oxidoreductase"/>
    <property type="evidence" value="ECO:0007669"/>
    <property type="project" value="TreeGrafter"/>
</dbReference>
<evidence type="ECO:0000256" key="14">
    <source>
        <dbReference type="ARBA" id="ARBA00066447"/>
    </source>
</evidence>
<keyword evidence="3" id="KW-0285">Flavoprotein</keyword>
<comment type="subcellular location">
    <subcellularLocation>
        <location evidence="2">Mitochondrion</location>
    </subcellularLocation>
</comment>
<sequence>MFAKLLYNRNSLVLNTSFKYFSTSHARLKEHNCKLLVVGGGSGGCSLSAKFARNFQKGEIIIVEPSDVHYYQPMFTLIGGGIKKLEDSRKNMRDVLPNKANWIKESVVEFNPQKNAVTISNGDTIKYDFMLVAVGLQLRYEAVPGLVEALNIPNSGVCSNYSPNHVNKTYEALQKFESGNAVFTFPNTPVKCPGAPQKVVYISEHFFRKTGKRNKANVTYNTSLGVIFGVKKYADALWKVVKERNINVNLRTNLIEVQPEKKLAIFENLDKPGEKTIVEYSMLHVAPPMGAPDVLKKCTDLVNEAGFVNVNKDTLQHVKFSNVFAIGDCSSSPNSKTAASVAAQCNIVYKNMKAVMAGQNLTEIYNGYASCPLVTGYGSCIMAEFDYDLNPLETFPISQDKEMWVMYMMKKDFMPTLYWKLMLNGYWNGPSTVRSLMHLGLRK</sequence>